<reference evidence="2 3" key="1">
    <citation type="journal article" date="2024" name="Nat. Commun.">
        <title>Phylogenomics reveals the evolutionary origins of lichenization in chlorophyte algae.</title>
        <authorList>
            <person name="Puginier C."/>
            <person name="Libourel C."/>
            <person name="Otte J."/>
            <person name="Skaloud P."/>
            <person name="Haon M."/>
            <person name="Grisel S."/>
            <person name="Petersen M."/>
            <person name="Berrin J.G."/>
            <person name="Delaux P.M."/>
            <person name="Dal Grande F."/>
            <person name="Keller J."/>
        </authorList>
    </citation>
    <scope>NUCLEOTIDE SEQUENCE [LARGE SCALE GENOMIC DNA]</scope>
    <source>
        <strain evidence="2 3">SAG 216-7</strain>
    </source>
</reference>
<gene>
    <name evidence="2" type="ORF">WJX75_004410</name>
</gene>
<evidence type="ECO:0000313" key="3">
    <source>
        <dbReference type="Proteomes" id="UP001491310"/>
    </source>
</evidence>
<dbReference type="EMBL" id="JALJOT010000019">
    <property type="protein sequence ID" value="KAK9901098.1"/>
    <property type="molecule type" value="Genomic_DNA"/>
</dbReference>
<dbReference type="CDD" id="cd14686">
    <property type="entry name" value="bZIP"/>
    <property type="match status" value="1"/>
</dbReference>
<comment type="caution">
    <text evidence="2">The sequence shown here is derived from an EMBL/GenBank/DDBJ whole genome shotgun (WGS) entry which is preliminary data.</text>
</comment>
<keyword evidence="3" id="KW-1185">Reference proteome</keyword>
<sequence>MGALPDIFERAAEASQGQEVFRKGPGLPLQMEKAFPSAATTCGPLLRGSGTLNAGGDTPGKEPAATFQHRASSEEAGSCSKYEDQSTSVQEQTDGPTKKLLSKTENKRGKSKREKYNREKNNQRQKAFRKRQKERAVTTELGIFLMSEQATDLENEIERLRKAIQSTTRLVKRAKPAPQDSNKITVAVAWGEGDAPMQLTTGELQAFTVHHMALIWRGLVRNMAVCLPEAERQPQGFHARRSEALSAEACALMWAIMDLNPAVMALFFTCNLEQPTQPRCTTMQKWSCILDRLQLSPEQRLALANTRRVLFANVGVLLAERKQLVAQAKGVAWVGEIGSSDLEDVVEQMRSNNEAIQLCTFYYIVDAYEILTPLQCGRFFHQCYPYGPDILSLMAFASAAADEPRSSVVHNFCVDA</sequence>
<evidence type="ECO:0000313" key="2">
    <source>
        <dbReference type="EMBL" id="KAK9901098.1"/>
    </source>
</evidence>
<feature type="region of interest" description="Disordered" evidence="1">
    <location>
        <begin position="40"/>
        <end position="133"/>
    </location>
</feature>
<protein>
    <recommendedName>
        <fullName evidence="4">BZIP domain-containing protein</fullName>
    </recommendedName>
</protein>
<name>A0ABR2YAK0_9CHLO</name>
<evidence type="ECO:0000256" key="1">
    <source>
        <dbReference type="SAM" id="MobiDB-lite"/>
    </source>
</evidence>
<feature type="compositionally biased region" description="Basic and acidic residues" evidence="1">
    <location>
        <begin position="102"/>
        <end position="122"/>
    </location>
</feature>
<dbReference type="Proteomes" id="UP001491310">
    <property type="component" value="Unassembled WGS sequence"/>
</dbReference>
<evidence type="ECO:0008006" key="4">
    <source>
        <dbReference type="Google" id="ProtNLM"/>
    </source>
</evidence>
<proteinExistence type="predicted"/>
<feature type="compositionally biased region" description="Polar residues" evidence="1">
    <location>
        <begin position="85"/>
        <end position="95"/>
    </location>
</feature>
<accession>A0ABR2YAK0</accession>
<organism evidence="2 3">
    <name type="scientific">Coccomyxa subellipsoidea</name>
    <dbReference type="NCBI Taxonomy" id="248742"/>
    <lineage>
        <taxon>Eukaryota</taxon>
        <taxon>Viridiplantae</taxon>
        <taxon>Chlorophyta</taxon>
        <taxon>core chlorophytes</taxon>
        <taxon>Trebouxiophyceae</taxon>
        <taxon>Trebouxiophyceae incertae sedis</taxon>
        <taxon>Coccomyxaceae</taxon>
        <taxon>Coccomyxa</taxon>
    </lineage>
</organism>